<dbReference type="EC" id="1.-.-.-" evidence="3"/>
<dbReference type="PANTHER" id="PTHR43377:SF2">
    <property type="entry name" value="BINDING ROSSMANN FOLD OXIDOREDUCTASE, PUTATIVE (AFU_ORTHOLOGUE AFUA_4G00560)-RELATED"/>
    <property type="match status" value="1"/>
</dbReference>
<dbReference type="SUPFAM" id="SSF51735">
    <property type="entry name" value="NAD(P)-binding Rossmann-fold domains"/>
    <property type="match status" value="1"/>
</dbReference>
<accession>A0A399F9X8</accession>
<keyword evidence="3" id="KW-0560">Oxidoreductase</keyword>
<feature type="domain" description="Gfo/Idh/MocA-like oxidoreductase C-terminal" evidence="2">
    <location>
        <begin position="140"/>
        <end position="416"/>
    </location>
</feature>
<dbReference type="InterPro" id="IPR051450">
    <property type="entry name" value="Gfo/Idh/MocA_Oxidoreductases"/>
</dbReference>
<gene>
    <name evidence="3" type="primary">yteT</name>
    <name evidence="3" type="ORF">Mgrana_01007</name>
</gene>
<name>A0A399F9X8_9DEIN</name>
<dbReference type="GO" id="GO:0016491">
    <property type="term" value="F:oxidoreductase activity"/>
    <property type="evidence" value="ECO:0007669"/>
    <property type="project" value="UniProtKB-KW"/>
</dbReference>
<dbReference type="AlphaFoldDB" id="A0A399F9X8"/>
<keyword evidence="4" id="KW-1185">Reference proteome</keyword>
<comment type="caution">
    <text evidence="3">The sequence shown here is derived from an EMBL/GenBank/DDBJ whole genome shotgun (WGS) entry which is preliminary data.</text>
</comment>
<dbReference type="EMBL" id="QWLB01000010">
    <property type="protein sequence ID" value="RIH93048.1"/>
    <property type="molecule type" value="Genomic_DNA"/>
</dbReference>
<protein>
    <submittedName>
        <fullName evidence="3">Putative oxidoreductase YteT</fullName>
        <ecNumber evidence="3">1.-.-.-</ecNumber>
    </submittedName>
</protein>
<dbReference type="GO" id="GO:0000166">
    <property type="term" value="F:nucleotide binding"/>
    <property type="evidence" value="ECO:0007669"/>
    <property type="project" value="InterPro"/>
</dbReference>
<dbReference type="OrthoDB" id="9781031at2"/>
<dbReference type="PANTHER" id="PTHR43377">
    <property type="entry name" value="BILIVERDIN REDUCTASE A"/>
    <property type="match status" value="1"/>
</dbReference>
<dbReference type="Gene3D" id="3.30.360.10">
    <property type="entry name" value="Dihydrodipicolinate Reductase, domain 2"/>
    <property type="match status" value="1"/>
</dbReference>
<organism evidence="3 4">
    <name type="scientific">Meiothermus granaticius NBRC 107808</name>
    <dbReference type="NCBI Taxonomy" id="1227551"/>
    <lineage>
        <taxon>Bacteria</taxon>
        <taxon>Thermotogati</taxon>
        <taxon>Deinococcota</taxon>
        <taxon>Deinococci</taxon>
        <taxon>Thermales</taxon>
        <taxon>Thermaceae</taxon>
        <taxon>Meiothermus</taxon>
    </lineage>
</organism>
<evidence type="ECO:0000259" key="1">
    <source>
        <dbReference type="Pfam" id="PF01408"/>
    </source>
</evidence>
<evidence type="ECO:0000259" key="2">
    <source>
        <dbReference type="Pfam" id="PF02894"/>
    </source>
</evidence>
<proteinExistence type="predicted"/>
<dbReference type="Gene3D" id="3.40.50.720">
    <property type="entry name" value="NAD(P)-binding Rossmann-like Domain"/>
    <property type="match status" value="1"/>
</dbReference>
<dbReference type="InterPro" id="IPR004104">
    <property type="entry name" value="Gfo/Idh/MocA-like_OxRdtase_C"/>
</dbReference>
<dbReference type="SUPFAM" id="SSF55347">
    <property type="entry name" value="Glyceraldehyde-3-phosphate dehydrogenase-like, C-terminal domain"/>
    <property type="match status" value="1"/>
</dbReference>
<dbReference type="RefSeq" id="WP_119356515.1">
    <property type="nucleotide sequence ID" value="NZ_BJXM01000006.1"/>
</dbReference>
<dbReference type="Pfam" id="PF02894">
    <property type="entry name" value="GFO_IDH_MocA_C"/>
    <property type="match status" value="1"/>
</dbReference>
<evidence type="ECO:0000313" key="4">
    <source>
        <dbReference type="Proteomes" id="UP000266178"/>
    </source>
</evidence>
<evidence type="ECO:0000313" key="3">
    <source>
        <dbReference type="EMBL" id="RIH93048.1"/>
    </source>
</evidence>
<dbReference type="Pfam" id="PF01408">
    <property type="entry name" value="GFO_IDH_MocA"/>
    <property type="match status" value="1"/>
</dbReference>
<dbReference type="InterPro" id="IPR036291">
    <property type="entry name" value="NAD(P)-bd_dom_sf"/>
</dbReference>
<sequence length="421" mass="46755">MNKPVSVLIIGAGSRGQIYAQFAQQYPERMRVVGVAEPRAFQREQMAQTYGLPPENVFSDWREVASRGRLADAVVIATQDAQHVEPVEALAPQGYAILLEKPMAPDLEGSLRIVRAVETHGNLFAVCHVMRYTPYTQLLKRVLDSGAIGEIVSVEHLEPVGYWHQAHSFVRGNWRREDQSSSMLLQKSCHDLDWLRYLLGQSCTRISSFGSLKHFRAEEKPEGAAERCLDCSIEPTCPYSAKRIYGRHLASGFTGWPLNVLTPEPTPESVAQALREGPYGRCVYACDNDVVDHQVVNMEFAKGQTASFTMTAFTQMRPRETRIFGTRGELYGDGRQIRVYDFLTETTLSHDSQAATDGSILSGHGGGDFALMERFIASVATGDPSGILSGARESLEGHLMVFAAERARKEGRVVRLEELES</sequence>
<feature type="domain" description="Gfo/Idh/MocA-like oxidoreductase N-terminal" evidence="1">
    <location>
        <begin position="6"/>
        <end position="127"/>
    </location>
</feature>
<dbReference type="Proteomes" id="UP000266178">
    <property type="component" value="Unassembled WGS sequence"/>
</dbReference>
<reference evidence="3 4" key="1">
    <citation type="submission" date="2018-08" db="EMBL/GenBank/DDBJ databases">
        <title>Meiothermus granaticius genome AF-68 sequencing project.</title>
        <authorList>
            <person name="Da Costa M.S."/>
            <person name="Albuquerque L."/>
            <person name="Raposo P."/>
            <person name="Froufe H.J.C."/>
            <person name="Barroso C.S."/>
            <person name="Egas C."/>
        </authorList>
    </citation>
    <scope>NUCLEOTIDE SEQUENCE [LARGE SCALE GENOMIC DNA]</scope>
    <source>
        <strain evidence="3 4">AF-68</strain>
    </source>
</reference>
<dbReference type="InterPro" id="IPR000683">
    <property type="entry name" value="Gfo/Idh/MocA-like_OxRdtase_N"/>
</dbReference>